<comment type="caution">
    <text evidence="7">The sequence shown here is derived from an EMBL/GenBank/DDBJ whole genome shotgun (WGS) entry which is preliminary data.</text>
</comment>
<evidence type="ECO:0000259" key="6">
    <source>
        <dbReference type="Pfam" id="PF13458"/>
    </source>
</evidence>
<name>A0A3N9UC23_9BACI</name>
<dbReference type="RefSeq" id="WP_124765609.1">
    <property type="nucleotide sequence ID" value="NZ_JAFBDY010000013.1"/>
</dbReference>
<feature type="chain" id="PRO_5038578959" evidence="5">
    <location>
        <begin position="26"/>
        <end position="404"/>
    </location>
</feature>
<dbReference type="SUPFAM" id="SSF53822">
    <property type="entry name" value="Periplasmic binding protein-like I"/>
    <property type="match status" value="1"/>
</dbReference>
<evidence type="ECO:0000313" key="8">
    <source>
        <dbReference type="Proteomes" id="UP000274033"/>
    </source>
</evidence>
<keyword evidence="8" id="KW-1185">Reference proteome</keyword>
<dbReference type="AlphaFoldDB" id="A0A3N9UC23"/>
<dbReference type="OrthoDB" id="9783240at2"/>
<comment type="similarity">
    <text evidence="1">Belongs to the leucine-binding protein family.</text>
</comment>
<dbReference type="GO" id="GO:0006865">
    <property type="term" value="P:amino acid transport"/>
    <property type="evidence" value="ECO:0007669"/>
    <property type="project" value="UniProtKB-KW"/>
</dbReference>
<proteinExistence type="inferred from homology"/>
<dbReference type="PROSITE" id="PS51257">
    <property type="entry name" value="PROKAR_LIPOPROTEIN"/>
    <property type="match status" value="1"/>
</dbReference>
<dbReference type="Pfam" id="PF13458">
    <property type="entry name" value="Peripla_BP_6"/>
    <property type="match status" value="1"/>
</dbReference>
<evidence type="ECO:0000313" key="7">
    <source>
        <dbReference type="EMBL" id="RQW73964.1"/>
    </source>
</evidence>
<sequence length="404" mass="42067">MAQKGSLKRFSSIFLASSLIVGALAGCSSSEGGTSPASGGASEGESSEVIKIGANLELSGAVASYGSSIATGAELAVEDINAAGGIDGKKIELIKVDNKSENSEATAAAIKLATQDKVAAMIGPATSGNMLATVQISNDNKIPVVGAAATAPNVTENEDGSINDYAFRTCFIDPFQGIVAANFATGELGAKNVAIYADNSSDYAKGLAASFKEQIEANGGKVVAEEAYVAKDTDFKSTLTRLKSAGAEFIFIPGYYEEVGLIVKQARELGIDVPLMGADGWDSPTLVELAGAEALNNTFITNHYSSNDPDEKIQSFVEAFKAKHNEAPNAFHALGYDTVFYIKDAIERAGSTDGEAIQKALAETTDLNLITGTFSVDEKHNPVKTATVLEFVDGNQTFNSKVNP</sequence>
<dbReference type="PANTHER" id="PTHR30483:SF6">
    <property type="entry name" value="PERIPLASMIC BINDING PROTEIN OF ABC TRANSPORTER FOR NATURAL AMINO ACIDS"/>
    <property type="match status" value="1"/>
</dbReference>
<evidence type="ECO:0000256" key="4">
    <source>
        <dbReference type="ARBA" id="ARBA00022970"/>
    </source>
</evidence>
<gene>
    <name evidence="7" type="ORF">EBB45_13530</name>
</gene>
<dbReference type="Gene3D" id="3.40.50.2300">
    <property type="match status" value="2"/>
</dbReference>
<feature type="domain" description="Leucine-binding protein" evidence="6">
    <location>
        <begin position="50"/>
        <end position="394"/>
    </location>
</feature>
<dbReference type="InterPro" id="IPR051010">
    <property type="entry name" value="BCAA_transport"/>
</dbReference>
<keyword evidence="2" id="KW-0813">Transport</keyword>
<feature type="signal peptide" evidence="5">
    <location>
        <begin position="1"/>
        <end position="25"/>
    </location>
</feature>
<evidence type="ECO:0000256" key="5">
    <source>
        <dbReference type="SAM" id="SignalP"/>
    </source>
</evidence>
<keyword evidence="3 5" id="KW-0732">Signal</keyword>
<evidence type="ECO:0000256" key="3">
    <source>
        <dbReference type="ARBA" id="ARBA00022729"/>
    </source>
</evidence>
<accession>A0A3N9UC23</accession>
<reference evidence="7 8" key="1">
    <citation type="journal article" date="2013" name="J. Microbiol.">
        <title>Lysinibacillus chungkukjangi sp. nov., isolated from Chungkukjang, Korean fermented soybean food.</title>
        <authorList>
            <person name="Kim S.J."/>
            <person name="Jang Y.H."/>
            <person name="Hamada M."/>
            <person name="Ahn J.H."/>
            <person name="Weon H.Y."/>
            <person name="Suzuki K."/>
            <person name="Whang K.S."/>
            <person name="Kwon S.W."/>
        </authorList>
    </citation>
    <scope>NUCLEOTIDE SEQUENCE [LARGE SCALE GENOMIC DNA]</scope>
    <source>
        <strain evidence="7 8">MCCC 1A12701</strain>
    </source>
</reference>
<dbReference type="PANTHER" id="PTHR30483">
    <property type="entry name" value="LEUCINE-SPECIFIC-BINDING PROTEIN"/>
    <property type="match status" value="1"/>
</dbReference>
<organism evidence="7 8">
    <name type="scientific">Lysinibacillus composti</name>
    <dbReference type="NCBI Taxonomy" id="720633"/>
    <lineage>
        <taxon>Bacteria</taxon>
        <taxon>Bacillati</taxon>
        <taxon>Bacillota</taxon>
        <taxon>Bacilli</taxon>
        <taxon>Bacillales</taxon>
        <taxon>Bacillaceae</taxon>
        <taxon>Lysinibacillus</taxon>
    </lineage>
</organism>
<protein>
    <submittedName>
        <fullName evidence="7">ABC transporter substrate-binding protein</fullName>
    </submittedName>
</protein>
<dbReference type="CDD" id="cd06347">
    <property type="entry name" value="PBP1_ABC_LivK_ligand_binding-like"/>
    <property type="match status" value="1"/>
</dbReference>
<dbReference type="PRINTS" id="PR00337">
    <property type="entry name" value="LEUILEVALBP"/>
</dbReference>
<dbReference type="InterPro" id="IPR000709">
    <property type="entry name" value="Leu_Ile_Val-bd"/>
</dbReference>
<dbReference type="EMBL" id="RRCT01000013">
    <property type="protein sequence ID" value="RQW73964.1"/>
    <property type="molecule type" value="Genomic_DNA"/>
</dbReference>
<dbReference type="Proteomes" id="UP000274033">
    <property type="component" value="Unassembled WGS sequence"/>
</dbReference>
<evidence type="ECO:0000256" key="2">
    <source>
        <dbReference type="ARBA" id="ARBA00022448"/>
    </source>
</evidence>
<keyword evidence="4" id="KW-0029">Amino-acid transport</keyword>
<dbReference type="InterPro" id="IPR028081">
    <property type="entry name" value="Leu-bd"/>
</dbReference>
<evidence type="ECO:0000256" key="1">
    <source>
        <dbReference type="ARBA" id="ARBA00010062"/>
    </source>
</evidence>
<dbReference type="InterPro" id="IPR028082">
    <property type="entry name" value="Peripla_BP_I"/>
</dbReference>